<keyword evidence="3" id="KW-0106">Calcium</keyword>
<evidence type="ECO:0000256" key="3">
    <source>
        <dbReference type="ARBA" id="ARBA00022837"/>
    </source>
</evidence>
<evidence type="ECO:0000313" key="6">
    <source>
        <dbReference type="EMBL" id="TGO02817.1"/>
    </source>
</evidence>
<dbReference type="InterPro" id="IPR026919">
    <property type="entry name" value="ADGRV1"/>
</dbReference>
<organism evidence="6 7">
    <name type="scientific">Candidatus Thiomargarita nelsonii</name>
    <dbReference type="NCBI Taxonomy" id="1003181"/>
    <lineage>
        <taxon>Bacteria</taxon>
        <taxon>Pseudomonadati</taxon>
        <taxon>Pseudomonadota</taxon>
        <taxon>Gammaproteobacteria</taxon>
        <taxon>Thiotrichales</taxon>
        <taxon>Thiotrichaceae</taxon>
        <taxon>Thiomargarita</taxon>
    </lineage>
</organism>
<dbReference type="SMART" id="SM00635">
    <property type="entry name" value="BID_2"/>
    <property type="match status" value="2"/>
</dbReference>
<keyword evidence="2" id="KW-0677">Repeat</keyword>
<dbReference type="GO" id="GO:0005737">
    <property type="term" value="C:cytoplasm"/>
    <property type="evidence" value="ECO:0007669"/>
    <property type="project" value="TreeGrafter"/>
</dbReference>
<keyword evidence="7" id="KW-1185">Reference proteome</keyword>
<dbReference type="AlphaFoldDB" id="A0A4E0QPF7"/>
<dbReference type="EMBL" id="JSZA02000074">
    <property type="protein sequence ID" value="TGO02817.1"/>
    <property type="molecule type" value="Genomic_DNA"/>
</dbReference>
<proteinExistence type="predicted"/>
<dbReference type="Gene3D" id="2.60.40.2030">
    <property type="match status" value="1"/>
</dbReference>
<dbReference type="GO" id="GO:0071277">
    <property type="term" value="P:cellular response to calcium ion"/>
    <property type="evidence" value="ECO:0007669"/>
    <property type="project" value="TreeGrafter"/>
</dbReference>
<dbReference type="InterPro" id="IPR003644">
    <property type="entry name" value="Calx_beta"/>
</dbReference>
<evidence type="ECO:0008006" key="8">
    <source>
        <dbReference type="Google" id="ProtNLM"/>
    </source>
</evidence>
<evidence type="ECO:0000259" key="4">
    <source>
        <dbReference type="SMART" id="SM00237"/>
    </source>
</evidence>
<dbReference type="GO" id="GO:0001965">
    <property type="term" value="F:G-protein alpha-subunit binding"/>
    <property type="evidence" value="ECO:0007669"/>
    <property type="project" value="TreeGrafter"/>
</dbReference>
<dbReference type="SUPFAM" id="SSF141072">
    <property type="entry name" value="CalX-like"/>
    <property type="match status" value="1"/>
</dbReference>
<reference evidence="6 7" key="1">
    <citation type="journal article" date="2016" name="Front. Microbiol.">
        <title>Single-Cell (Meta-)Genomics of a Dimorphic Candidatus Thiomargarita nelsonii Reveals Genomic Plasticity.</title>
        <authorList>
            <person name="Flood B.E."/>
            <person name="Fliss P."/>
            <person name="Jones D.S."/>
            <person name="Dick G.J."/>
            <person name="Jain S."/>
            <person name="Kaster A.K."/>
            <person name="Winkel M."/>
            <person name="Mussmann M."/>
            <person name="Bailey J."/>
        </authorList>
    </citation>
    <scope>NUCLEOTIDE SEQUENCE [LARGE SCALE GENOMIC DNA]</scope>
    <source>
        <strain evidence="6">Hydrate Ridge</strain>
    </source>
</reference>
<evidence type="ECO:0000256" key="2">
    <source>
        <dbReference type="ARBA" id="ARBA00022737"/>
    </source>
</evidence>
<gene>
    <name evidence="6" type="ORF">PN36_18710</name>
</gene>
<dbReference type="InterPro" id="IPR003343">
    <property type="entry name" value="Big_2"/>
</dbReference>
<dbReference type="SMART" id="SM00237">
    <property type="entry name" value="Calx_beta"/>
    <property type="match status" value="1"/>
</dbReference>
<evidence type="ECO:0000313" key="7">
    <source>
        <dbReference type="Proteomes" id="UP000030428"/>
    </source>
</evidence>
<dbReference type="GO" id="GO:0004930">
    <property type="term" value="F:G protein-coupled receptor activity"/>
    <property type="evidence" value="ECO:0007669"/>
    <property type="project" value="InterPro"/>
</dbReference>
<dbReference type="PANTHER" id="PTHR46682">
    <property type="entry name" value="ADHESION G-PROTEIN COUPLED RECEPTOR V1"/>
    <property type="match status" value="1"/>
</dbReference>
<feature type="domain" description="BIG2" evidence="5">
    <location>
        <begin position="335"/>
        <end position="410"/>
    </location>
</feature>
<dbReference type="GO" id="GO:0010855">
    <property type="term" value="F:adenylate cyclase inhibitor activity"/>
    <property type="evidence" value="ECO:0007669"/>
    <property type="project" value="TreeGrafter"/>
</dbReference>
<keyword evidence="1" id="KW-0732">Signal</keyword>
<protein>
    <recommendedName>
        <fullName evidence="8">Calx-beta domain-containing protein</fullName>
    </recommendedName>
</protein>
<dbReference type="Pfam" id="PF03160">
    <property type="entry name" value="Calx-beta"/>
    <property type="match status" value="2"/>
</dbReference>
<comment type="caution">
    <text evidence="6">The sequence shown here is derived from an EMBL/GenBank/DDBJ whole genome shotgun (WGS) entry which is preliminary data.</text>
</comment>
<dbReference type="Gene3D" id="2.60.40.1080">
    <property type="match status" value="2"/>
</dbReference>
<dbReference type="InterPro" id="IPR038081">
    <property type="entry name" value="CalX-like_sf"/>
</dbReference>
<name>A0A4E0QPF7_9GAMM</name>
<evidence type="ECO:0000259" key="5">
    <source>
        <dbReference type="SMART" id="SM00635"/>
    </source>
</evidence>
<sequence length="545" mass="58357">MFRKFSRYLTLLLLLLWIGVVQSATVNLSIDETSVSNCVSEGNFFTLTVSLEEDISASEDTTGLGTILVSFRTDADQSDFSSLPSSTTLDLANPVKSFAVLAVNDNVVEVPEKFTFKIGIWAPSGNVTVGESTQTVIVRDRNPGKLQFTESNYPENENDGSVTITVKRVEGNDGEISVNYATSDDTAIAETHYHGAQGTLTWADKDSNPQSFTVAIIDNLSHDGDKTLNLSLSEPSGGATLGSPADATVTIKEDEPPPPPLAVEPNSVRLMVGNSTPLNISGGTPPYQVRSTNENVATVSITDNVATVTAIGTGSAIIKITDQASASVDATVIVIPSPPAVEPDSVTLMVGNSTPLNISGGTPPYQVSSTDENVATVSVTDNVATVTAIGTGTAIIKITDQVGTEVNATVKVILCECIEGKPCLCFYREQNSDSIIKVGEQLTLDLKIDIQNTEQAFDLYVAFALPKGYMIPLIFLTEEIGFVTEFIPFKREIKQEDKSFTILDFKVDQCLGGIYTYYAGLFFQDNDELASNIAVGKVTFQKKCE</sequence>
<dbReference type="PANTHER" id="PTHR46682:SF1">
    <property type="entry name" value="ADHESION G-PROTEIN COUPLED RECEPTOR V1"/>
    <property type="match status" value="1"/>
</dbReference>
<dbReference type="Proteomes" id="UP000030428">
    <property type="component" value="Unassembled WGS sequence"/>
</dbReference>
<dbReference type="GO" id="GO:0016020">
    <property type="term" value="C:membrane"/>
    <property type="evidence" value="ECO:0007669"/>
    <property type="project" value="InterPro"/>
</dbReference>
<feature type="domain" description="Calx-beta" evidence="4">
    <location>
        <begin position="134"/>
        <end position="233"/>
    </location>
</feature>
<feature type="domain" description="BIG2" evidence="5">
    <location>
        <begin position="257"/>
        <end position="332"/>
    </location>
</feature>
<evidence type="ECO:0000256" key="1">
    <source>
        <dbReference type="ARBA" id="ARBA00022729"/>
    </source>
</evidence>
<accession>A0A4E0QPF7</accession>